<dbReference type="GO" id="GO:0008703">
    <property type="term" value="F:5-amino-6-(5-phosphoribosylamino)uracil reductase activity"/>
    <property type="evidence" value="ECO:0007669"/>
    <property type="project" value="InterPro"/>
</dbReference>
<evidence type="ECO:0000313" key="2">
    <source>
        <dbReference type="EMBL" id="MBM9468364.1"/>
    </source>
</evidence>
<dbReference type="PANTHER" id="PTHR38011:SF11">
    <property type="entry name" value="2,5-DIAMINO-6-RIBOSYLAMINO-4(3H)-PYRIMIDINONE 5'-PHOSPHATE REDUCTASE"/>
    <property type="match status" value="1"/>
</dbReference>
<dbReference type="EMBL" id="JAERWK010000017">
    <property type="protein sequence ID" value="MBM9468364.1"/>
    <property type="molecule type" value="Genomic_DNA"/>
</dbReference>
<dbReference type="GO" id="GO:0009231">
    <property type="term" value="P:riboflavin biosynthetic process"/>
    <property type="evidence" value="ECO:0007669"/>
    <property type="project" value="InterPro"/>
</dbReference>
<dbReference type="Pfam" id="PF01872">
    <property type="entry name" value="RibD_C"/>
    <property type="match status" value="1"/>
</dbReference>
<accession>A0A938YEH7</accession>
<organism evidence="2 3">
    <name type="scientific">Nakamurella leprariae</name>
    <dbReference type="NCBI Taxonomy" id="2803911"/>
    <lineage>
        <taxon>Bacteria</taxon>
        <taxon>Bacillati</taxon>
        <taxon>Actinomycetota</taxon>
        <taxon>Actinomycetes</taxon>
        <taxon>Nakamurellales</taxon>
        <taxon>Nakamurellaceae</taxon>
        <taxon>Nakamurella</taxon>
    </lineage>
</organism>
<evidence type="ECO:0000259" key="1">
    <source>
        <dbReference type="Pfam" id="PF01872"/>
    </source>
</evidence>
<evidence type="ECO:0000313" key="3">
    <source>
        <dbReference type="Proteomes" id="UP000663792"/>
    </source>
</evidence>
<reference evidence="2" key="1">
    <citation type="submission" date="2021-01" db="EMBL/GenBank/DDBJ databases">
        <title>YIM 132084 draft genome.</title>
        <authorList>
            <person name="An D."/>
        </authorList>
    </citation>
    <scope>NUCLEOTIDE SEQUENCE</scope>
    <source>
        <strain evidence="2">YIM 132084</strain>
    </source>
</reference>
<dbReference type="Proteomes" id="UP000663792">
    <property type="component" value="Unassembled WGS sequence"/>
</dbReference>
<name>A0A938YEH7_9ACTN</name>
<keyword evidence="3" id="KW-1185">Reference proteome</keyword>
<dbReference type="InterPro" id="IPR050765">
    <property type="entry name" value="Riboflavin_Biosynth_HTPR"/>
</dbReference>
<dbReference type="RefSeq" id="WP_205261325.1">
    <property type="nucleotide sequence ID" value="NZ_JAERWK010000017.1"/>
</dbReference>
<dbReference type="PANTHER" id="PTHR38011">
    <property type="entry name" value="DIHYDROFOLATE REDUCTASE FAMILY PROTEIN (AFU_ORTHOLOGUE AFUA_8G06820)"/>
    <property type="match status" value="1"/>
</dbReference>
<feature type="domain" description="Bacterial bifunctional deaminase-reductase C-terminal" evidence="1">
    <location>
        <begin position="5"/>
        <end position="179"/>
    </location>
</feature>
<gene>
    <name evidence="2" type="ORF">JL106_13860</name>
</gene>
<dbReference type="SUPFAM" id="SSF53597">
    <property type="entry name" value="Dihydrofolate reductase-like"/>
    <property type="match status" value="1"/>
</dbReference>
<sequence>MPARLVVTENITVDGVVEMVTDWSAPDEEIDPEHAAVSDRHMAVEQAVLLGRQTFEDFRGYWPAQTDDTTGVTAHLNRVDKYVVTRAGLPDPGWEHTTVLTGSLVDQVGRLKETGDGEIVVTGSISLVHDLIDAGLVDEFRLFTYPVVVGRGRRLFRDGVIPPQLQLREAQPFASGVLLVTYAVTG</sequence>
<protein>
    <submittedName>
        <fullName evidence="2">Dihydrofolate reductase family protein</fullName>
    </submittedName>
</protein>
<dbReference type="InterPro" id="IPR002734">
    <property type="entry name" value="RibDG_C"/>
</dbReference>
<proteinExistence type="predicted"/>
<dbReference type="AlphaFoldDB" id="A0A938YEH7"/>
<comment type="caution">
    <text evidence="2">The sequence shown here is derived from an EMBL/GenBank/DDBJ whole genome shotgun (WGS) entry which is preliminary data.</text>
</comment>
<dbReference type="InterPro" id="IPR024072">
    <property type="entry name" value="DHFR-like_dom_sf"/>
</dbReference>
<dbReference type="Gene3D" id="3.40.430.10">
    <property type="entry name" value="Dihydrofolate Reductase, subunit A"/>
    <property type="match status" value="1"/>
</dbReference>